<evidence type="ECO:0000313" key="1">
    <source>
        <dbReference type="EMBL" id="SOQ38816.1"/>
    </source>
</evidence>
<sequence>MAEFLERDYSTVDYFVYCLVGQVVASATAEQGVSGSIPGSSKVLLGFFRIFENFAVVARSLELCPEYGNRLTPYYIGTYYISDEVPTARLNIHRFLKSPPPMDIRNTSSVTNALSATWSYTLPDPGMEPETPCLADALASNRPTRQSSTRINEDLKIAFYFNVRLRHYKCVAGLLGVRNVWIVGESRIGKGGNWASSNLTHITKHNASVVSRRFSMRLWYHSGRAGPLVPNHGSPTLKHQRGYKYVADFLGVRNLRVVGESGILKIGEREQL</sequence>
<accession>A0A2H1VDG2</accession>
<organism evidence="1">
    <name type="scientific">Spodoptera frugiperda</name>
    <name type="common">Fall armyworm</name>
    <dbReference type="NCBI Taxonomy" id="7108"/>
    <lineage>
        <taxon>Eukaryota</taxon>
        <taxon>Metazoa</taxon>
        <taxon>Ecdysozoa</taxon>
        <taxon>Arthropoda</taxon>
        <taxon>Hexapoda</taxon>
        <taxon>Insecta</taxon>
        <taxon>Pterygota</taxon>
        <taxon>Neoptera</taxon>
        <taxon>Endopterygota</taxon>
        <taxon>Lepidoptera</taxon>
        <taxon>Glossata</taxon>
        <taxon>Ditrysia</taxon>
        <taxon>Noctuoidea</taxon>
        <taxon>Noctuidae</taxon>
        <taxon>Amphipyrinae</taxon>
        <taxon>Spodoptera</taxon>
    </lineage>
</organism>
<gene>
    <name evidence="1" type="ORF">SFRICE_018289</name>
</gene>
<protein>
    <submittedName>
        <fullName evidence="1">SFRICE_018289</fullName>
    </submittedName>
</protein>
<name>A0A2H1VDG2_SPOFR</name>
<proteinExistence type="predicted"/>
<reference evidence="1" key="1">
    <citation type="submission" date="2016-07" db="EMBL/GenBank/DDBJ databases">
        <authorList>
            <person name="Bretaudeau A."/>
        </authorList>
    </citation>
    <scope>NUCLEOTIDE SEQUENCE</scope>
    <source>
        <strain evidence="1">Rice</strain>
        <tissue evidence="1">Whole body</tissue>
    </source>
</reference>
<dbReference type="AlphaFoldDB" id="A0A2H1VDG2"/>
<dbReference type="EMBL" id="ODYU01001930">
    <property type="protein sequence ID" value="SOQ38816.1"/>
    <property type="molecule type" value="Genomic_DNA"/>
</dbReference>